<gene>
    <name evidence="1" type="ORF">Slati_3446200</name>
</gene>
<proteinExistence type="predicted"/>
<accession>A0AAW2UG50</accession>
<comment type="caution">
    <text evidence="1">The sequence shown here is derived from an EMBL/GenBank/DDBJ whole genome shotgun (WGS) entry which is preliminary data.</text>
</comment>
<protein>
    <recommendedName>
        <fullName evidence="2">Reverse transcriptase</fullName>
    </recommendedName>
</protein>
<organism evidence="1">
    <name type="scientific">Sesamum latifolium</name>
    <dbReference type="NCBI Taxonomy" id="2727402"/>
    <lineage>
        <taxon>Eukaryota</taxon>
        <taxon>Viridiplantae</taxon>
        <taxon>Streptophyta</taxon>
        <taxon>Embryophyta</taxon>
        <taxon>Tracheophyta</taxon>
        <taxon>Spermatophyta</taxon>
        <taxon>Magnoliopsida</taxon>
        <taxon>eudicotyledons</taxon>
        <taxon>Gunneridae</taxon>
        <taxon>Pentapetalae</taxon>
        <taxon>asterids</taxon>
        <taxon>lamiids</taxon>
        <taxon>Lamiales</taxon>
        <taxon>Pedaliaceae</taxon>
        <taxon>Sesamum</taxon>
    </lineage>
</organism>
<name>A0AAW2UG50_9LAMI</name>
<feature type="non-terminal residue" evidence="1">
    <location>
        <position position="1"/>
    </location>
</feature>
<reference evidence="1" key="2">
    <citation type="journal article" date="2024" name="Plant">
        <title>Genomic evolution and insights into agronomic trait innovations of Sesamum species.</title>
        <authorList>
            <person name="Miao H."/>
            <person name="Wang L."/>
            <person name="Qu L."/>
            <person name="Liu H."/>
            <person name="Sun Y."/>
            <person name="Le M."/>
            <person name="Wang Q."/>
            <person name="Wei S."/>
            <person name="Zheng Y."/>
            <person name="Lin W."/>
            <person name="Duan Y."/>
            <person name="Cao H."/>
            <person name="Xiong S."/>
            <person name="Wang X."/>
            <person name="Wei L."/>
            <person name="Li C."/>
            <person name="Ma Q."/>
            <person name="Ju M."/>
            <person name="Zhao R."/>
            <person name="Li G."/>
            <person name="Mu C."/>
            <person name="Tian Q."/>
            <person name="Mei H."/>
            <person name="Zhang T."/>
            <person name="Gao T."/>
            <person name="Zhang H."/>
        </authorList>
    </citation>
    <scope>NUCLEOTIDE SEQUENCE</scope>
    <source>
        <strain evidence="1">KEN1</strain>
    </source>
</reference>
<sequence>RSLRQGDPLFPFLYLICAEAFSALIRRVEEEIGCSEWRSLAWRRGLPTCSLQTTRLSFVR</sequence>
<dbReference type="EMBL" id="JACGWN010000012">
    <property type="protein sequence ID" value="KAL0416143.1"/>
    <property type="molecule type" value="Genomic_DNA"/>
</dbReference>
<dbReference type="AlphaFoldDB" id="A0AAW2UG50"/>
<reference evidence="1" key="1">
    <citation type="submission" date="2020-06" db="EMBL/GenBank/DDBJ databases">
        <authorList>
            <person name="Li T."/>
            <person name="Hu X."/>
            <person name="Zhang T."/>
            <person name="Song X."/>
            <person name="Zhang H."/>
            <person name="Dai N."/>
            <person name="Sheng W."/>
            <person name="Hou X."/>
            <person name="Wei L."/>
        </authorList>
    </citation>
    <scope>NUCLEOTIDE SEQUENCE</scope>
    <source>
        <strain evidence="1">KEN1</strain>
        <tissue evidence="1">Leaf</tissue>
    </source>
</reference>
<evidence type="ECO:0000313" key="1">
    <source>
        <dbReference type="EMBL" id="KAL0416143.1"/>
    </source>
</evidence>
<evidence type="ECO:0008006" key="2">
    <source>
        <dbReference type="Google" id="ProtNLM"/>
    </source>
</evidence>